<protein>
    <submittedName>
        <fullName evidence="2">Uncharacterized protein</fullName>
    </submittedName>
</protein>
<dbReference type="Proteomes" id="UP000278143">
    <property type="component" value="Unassembled WGS sequence"/>
</dbReference>
<evidence type="ECO:0000313" key="2">
    <source>
        <dbReference type="EMBL" id="RKP27730.1"/>
    </source>
</evidence>
<keyword evidence="3" id="KW-1185">Reference proteome</keyword>
<evidence type="ECO:0000256" key="1">
    <source>
        <dbReference type="SAM" id="MobiDB-lite"/>
    </source>
</evidence>
<proteinExistence type="predicted"/>
<name>A0A4P9Z7N2_9FUNG</name>
<dbReference type="OrthoDB" id="5564877at2759"/>
<dbReference type="AlphaFoldDB" id="A0A4P9Z7N2"/>
<feature type="region of interest" description="Disordered" evidence="1">
    <location>
        <begin position="1"/>
        <end position="22"/>
    </location>
</feature>
<reference evidence="3" key="1">
    <citation type="journal article" date="2018" name="Nat. Microbiol.">
        <title>Leveraging single-cell genomics to expand the fungal tree of life.</title>
        <authorList>
            <person name="Ahrendt S.R."/>
            <person name="Quandt C.A."/>
            <person name="Ciobanu D."/>
            <person name="Clum A."/>
            <person name="Salamov A."/>
            <person name="Andreopoulos B."/>
            <person name="Cheng J.F."/>
            <person name="Woyke T."/>
            <person name="Pelin A."/>
            <person name="Henrissat B."/>
            <person name="Reynolds N.K."/>
            <person name="Benny G.L."/>
            <person name="Smith M.E."/>
            <person name="James T.Y."/>
            <person name="Grigoriev I.V."/>
        </authorList>
    </citation>
    <scope>NUCLEOTIDE SEQUENCE [LARGE SCALE GENOMIC DNA]</scope>
    <source>
        <strain evidence="3">Benny S71-1</strain>
    </source>
</reference>
<gene>
    <name evidence="2" type="ORF">SYNPS1DRAFT_26630</name>
</gene>
<sequence length="125" mass="13491">MSDAIDIPNGDGQRDSGSGASGASLVGAAMDILRQCQQMLEAVPDDDTYTAISRNVPGSTIGKHVRHLCDHFRLLFEGLEGSASSTKEHTRILVEYDRRNARCRCGPHGAASYGSAHIMQCITMR</sequence>
<evidence type="ECO:0000313" key="3">
    <source>
        <dbReference type="Proteomes" id="UP000278143"/>
    </source>
</evidence>
<dbReference type="EMBL" id="KZ989160">
    <property type="protein sequence ID" value="RKP27730.1"/>
    <property type="molecule type" value="Genomic_DNA"/>
</dbReference>
<organism evidence="2 3">
    <name type="scientific">Syncephalis pseudoplumigaleata</name>
    <dbReference type="NCBI Taxonomy" id="1712513"/>
    <lineage>
        <taxon>Eukaryota</taxon>
        <taxon>Fungi</taxon>
        <taxon>Fungi incertae sedis</taxon>
        <taxon>Zoopagomycota</taxon>
        <taxon>Zoopagomycotina</taxon>
        <taxon>Zoopagomycetes</taxon>
        <taxon>Zoopagales</taxon>
        <taxon>Piptocephalidaceae</taxon>
        <taxon>Syncephalis</taxon>
    </lineage>
</organism>
<accession>A0A4P9Z7N2</accession>